<dbReference type="AlphaFoldDB" id="A0A497YCV3"/>
<protein>
    <submittedName>
        <fullName evidence="2">Uncharacterized protein</fullName>
    </submittedName>
</protein>
<keyword evidence="5" id="KW-1185">Reference proteome</keyword>
<proteinExistence type="predicted"/>
<sequence length="429" mass="47808">MKYLILIALSIFGTTAFAQQAAKNDDKEIKQVKFDLLKAPSSPASALLGFAVSDIEKPTDLSDFMLSLQSATSSYTKLPSSYAIDIAPFYLFRNKGADFSTTGKNGLQSTKFKDYLRQSFVVSLALRNPDSAFNNFKPTSTYGALGLKFSIIRPQYNTETKQKLNSIYEKQRALLMIYKIGLEEKRKSARYELLGIRNIYLLDSISHLPYLTEEEKKAHAVAMMEDTSSEFAKNELEKSELNKGFKKEIQAELAKQSKLEADLQEEAKTFTGNREGLSVDIAGGLSTEFREKRFDNSKIFNSGVWTTFGYNWANGSSILGLARYLYNPDEIFALDNLKNNIGNISTFDTGLRFVFTKNKFGGGAEALYRSILSSATVKPSWRVVANADYALSDNQKIIFSFGRNFDGTVTKNGNLVAALTVLFGIGTNR</sequence>
<name>A0A497YCV3_9SPHI</name>
<dbReference type="EMBL" id="SOPX01000002">
    <property type="protein sequence ID" value="TFB31789.1"/>
    <property type="molecule type" value="Genomic_DNA"/>
</dbReference>
<dbReference type="Proteomes" id="UP000297429">
    <property type="component" value="Unassembled WGS sequence"/>
</dbReference>
<evidence type="ECO:0000313" key="5">
    <source>
        <dbReference type="Proteomes" id="UP000297429"/>
    </source>
</evidence>
<dbReference type="EMBL" id="RCCK01000010">
    <property type="protein sequence ID" value="RLJ80518.1"/>
    <property type="molecule type" value="Genomic_DNA"/>
</dbReference>
<evidence type="ECO:0000313" key="2">
    <source>
        <dbReference type="EMBL" id="RLJ80518.1"/>
    </source>
</evidence>
<evidence type="ECO:0000256" key="1">
    <source>
        <dbReference type="SAM" id="SignalP"/>
    </source>
</evidence>
<comment type="caution">
    <text evidence="2">The sequence shown here is derived from an EMBL/GenBank/DDBJ whole genome shotgun (WGS) entry which is preliminary data.</text>
</comment>
<dbReference type="Proteomes" id="UP000273898">
    <property type="component" value="Unassembled WGS sequence"/>
</dbReference>
<organism evidence="2 4">
    <name type="scientific">Pedobacter alluvionis</name>
    <dbReference type="NCBI Taxonomy" id="475253"/>
    <lineage>
        <taxon>Bacteria</taxon>
        <taxon>Pseudomonadati</taxon>
        <taxon>Bacteroidota</taxon>
        <taxon>Sphingobacteriia</taxon>
        <taxon>Sphingobacteriales</taxon>
        <taxon>Sphingobacteriaceae</taxon>
        <taxon>Pedobacter</taxon>
    </lineage>
</organism>
<reference evidence="3 5" key="2">
    <citation type="submission" date="2019-03" db="EMBL/GenBank/DDBJ databases">
        <authorList>
            <person name="He R.-H."/>
        </authorList>
    </citation>
    <scope>NUCLEOTIDE SEQUENCE [LARGE SCALE GENOMIC DNA]</scope>
    <source>
        <strain evidence="3 5">DSM 19624</strain>
    </source>
</reference>
<accession>A0A497YCV3</accession>
<feature type="signal peptide" evidence="1">
    <location>
        <begin position="1"/>
        <end position="18"/>
    </location>
</feature>
<keyword evidence="1" id="KW-0732">Signal</keyword>
<dbReference type="RefSeq" id="WP_121283118.1">
    <property type="nucleotide sequence ID" value="NZ_RCCK01000010.1"/>
</dbReference>
<evidence type="ECO:0000313" key="4">
    <source>
        <dbReference type="Proteomes" id="UP000273898"/>
    </source>
</evidence>
<feature type="chain" id="PRO_5044605918" evidence="1">
    <location>
        <begin position="19"/>
        <end position="429"/>
    </location>
</feature>
<evidence type="ECO:0000313" key="3">
    <source>
        <dbReference type="EMBL" id="TFB31789.1"/>
    </source>
</evidence>
<dbReference type="OrthoDB" id="918082at2"/>
<reference evidence="2 4" key="1">
    <citation type="submission" date="2018-10" db="EMBL/GenBank/DDBJ databases">
        <title>Genomic Encyclopedia of Archaeal and Bacterial Type Strains, Phase II (KMG-II): from individual species to whole genera.</title>
        <authorList>
            <person name="Goeker M."/>
        </authorList>
    </citation>
    <scope>NUCLEOTIDE SEQUENCE [LARGE SCALE GENOMIC DNA]</scope>
    <source>
        <strain evidence="2 4">DSM 19624</strain>
    </source>
</reference>
<gene>
    <name evidence="2" type="ORF">BCL90_1300</name>
    <name evidence="3" type="ORF">E3V97_14510</name>
</gene>